<evidence type="ECO:0000256" key="1">
    <source>
        <dbReference type="SAM" id="MobiDB-lite"/>
    </source>
</evidence>
<dbReference type="EMBL" id="JAKWBI020000176">
    <property type="protein sequence ID" value="KAJ2900244.1"/>
    <property type="molecule type" value="Genomic_DNA"/>
</dbReference>
<dbReference type="AlphaFoldDB" id="A0AAD5WT25"/>
<dbReference type="Pfam" id="PF20263">
    <property type="entry name" value="LYRM2-like"/>
    <property type="match status" value="1"/>
</dbReference>
<dbReference type="InterPro" id="IPR046896">
    <property type="entry name" value="Cup1-like_N"/>
</dbReference>
<feature type="domain" description="LYR motif-containing protein Cup1-like N-terminal" evidence="2">
    <location>
        <begin position="16"/>
        <end position="98"/>
    </location>
</feature>
<reference evidence="3" key="1">
    <citation type="submission" date="2022-07" db="EMBL/GenBank/DDBJ databases">
        <title>Draft genome sequence of Zalerion maritima ATCC 34329, a (micro)plastics degrading marine fungus.</title>
        <authorList>
            <person name="Paco A."/>
            <person name="Goncalves M.F.M."/>
            <person name="Rocha-Santos T.A.P."/>
            <person name="Alves A."/>
        </authorList>
    </citation>
    <scope>NUCLEOTIDE SEQUENCE</scope>
    <source>
        <strain evidence="3">ATCC 34329</strain>
    </source>
</reference>
<name>A0AAD5WT25_9PEZI</name>
<evidence type="ECO:0000313" key="4">
    <source>
        <dbReference type="Proteomes" id="UP001201980"/>
    </source>
</evidence>
<organism evidence="3 4">
    <name type="scientific">Zalerion maritima</name>
    <dbReference type="NCBI Taxonomy" id="339359"/>
    <lineage>
        <taxon>Eukaryota</taxon>
        <taxon>Fungi</taxon>
        <taxon>Dikarya</taxon>
        <taxon>Ascomycota</taxon>
        <taxon>Pezizomycotina</taxon>
        <taxon>Sordariomycetes</taxon>
        <taxon>Lulworthiomycetidae</taxon>
        <taxon>Lulworthiales</taxon>
        <taxon>Lulworthiaceae</taxon>
        <taxon>Zalerion</taxon>
    </lineage>
</organism>
<keyword evidence="4" id="KW-1185">Reference proteome</keyword>
<evidence type="ECO:0000313" key="3">
    <source>
        <dbReference type="EMBL" id="KAJ2900244.1"/>
    </source>
</evidence>
<comment type="caution">
    <text evidence="3">The sequence shown here is derived from an EMBL/GenBank/DDBJ whole genome shotgun (WGS) entry which is preliminary data.</text>
</comment>
<evidence type="ECO:0000259" key="2">
    <source>
        <dbReference type="Pfam" id="PF20263"/>
    </source>
</evidence>
<gene>
    <name evidence="3" type="ORF">MKZ38_002526</name>
</gene>
<feature type="compositionally biased region" description="Low complexity" evidence="1">
    <location>
        <begin position="254"/>
        <end position="270"/>
    </location>
</feature>
<dbReference type="Proteomes" id="UP001201980">
    <property type="component" value="Unassembled WGS sequence"/>
</dbReference>
<feature type="region of interest" description="Disordered" evidence="1">
    <location>
        <begin position="231"/>
        <end position="275"/>
    </location>
</feature>
<sequence>MLIFRIPIDPTNSRHLYRHLLRESSYLLPICRRWVDGQIRHRFRRHQFIPRGNVAKRAARRKSAYQALRAMRGAVVGDTHRLLRILYMVFGRIGKRRRGLTAELLTKTNNPTNVEEMNKLMAATDTRPPLAKWARARKVSSIVDKWNVPLLKKLAKSQLSLPLGSVGRLSRTPLENKSSPKYDKTNLWGKLHSERRKRGIEAKQWKDIADKILPPLGKEEWALLERLATDTTAPPDPLLQQPRRRRRVAKSLVEASTEPTAESSAAAAPSDKTRPWRWADTVTSQVDLLERQRNRRLRVISGAKRDGDPRGTAKPLANMEPITGRKLRRLMLNVWKISPKLEETRPGETMVVWGKVKSREHPPITTKAVADMFFRDPHALEEAMRGERVRRERRPRT</sequence>
<protein>
    <recommendedName>
        <fullName evidence="2">LYR motif-containing protein Cup1-like N-terminal domain-containing protein</fullName>
    </recommendedName>
</protein>
<accession>A0AAD5WT25</accession>
<dbReference type="CDD" id="cd20273">
    <property type="entry name" value="Complex1_LYR_unchar"/>
    <property type="match status" value="1"/>
</dbReference>
<proteinExistence type="predicted"/>